<protein>
    <submittedName>
        <fullName evidence="1">Uncharacterized protein</fullName>
    </submittedName>
</protein>
<dbReference type="Proteomes" id="UP001162156">
    <property type="component" value="Unassembled WGS sequence"/>
</dbReference>
<dbReference type="AlphaFoldDB" id="A0AAV8YHQ3"/>
<accession>A0AAV8YHQ3</accession>
<keyword evidence="2" id="KW-1185">Reference proteome</keyword>
<name>A0AAV8YHQ3_9CUCU</name>
<reference evidence="1" key="1">
    <citation type="journal article" date="2023" name="Insect Mol. Biol.">
        <title>Genome sequencing provides insights into the evolution of gene families encoding plant cell wall-degrading enzymes in longhorned beetles.</title>
        <authorList>
            <person name="Shin N.R."/>
            <person name="Okamura Y."/>
            <person name="Kirsch R."/>
            <person name="Pauchet Y."/>
        </authorList>
    </citation>
    <scope>NUCLEOTIDE SEQUENCE</scope>
    <source>
        <strain evidence="1">RBIC_L_NR</strain>
    </source>
</reference>
<comment type="caution">
    <text evidence="1">The sequence shown here is derived from an EMBL/GenBank/DDBJ whole genome shotgun (WGS) entry which is preliminary data.</text>
</comment>
<dbReference type="InterPro" id="IPR008972">
    <property type="entry name" value="Cupredoxin"/>
</dbReference>
<sequence length="126" mass="14182">MDLGKTATGGDHVISLIDEISFQFPPSPPLSQLEDIEPEQFCNGDNRPIECGQNCMCTHMVDIPYNAIVEVVLVDEGKKNGGRNRYLIILMRTSIEEHNDYISIRYPHVNSNLDTTICIKKISCRS</sequence>
<evidence type="ECO:0000313" key="2">
    <source>
        <dbReference type="Proteomes" id="UP001162156"/>
    </source>
</evidence>
<dbReference type="Gene3D" id="2.60.40.420">
    <property type="entry name" value="Cupredoxins - blue copper proteins"/>
    <property type="match status" value="1"/>
</dbReference>
<gene>
    <name evidence="1" type="ORF">NQ314_007737</name>
</gene>
<organism evidence="1 2">
    <name type="scientific">Rhamnusium bicolor</name>
    <dbReference type="NCBI Taxonomy" id="1586634"/>
    <lineage>
        <taxon>Eukaryota</taxon>
        <taxon>Metazoa</taxon>
        <taxon>Ecdysozoa</taxon>
        <taxon>Arthropoda</taxon>
        <taxon>Hexapoda</taxon>
        <taxon>Insecta</taxon>
        <taxon>Pterygota</taxon>
        <taxon>Neoptera</taxon>
        <taxon>Endopterygota</taxon>
        <taxon>Coleoptera</taxon>
        <taxon>Polyphaga</taxon>
        <taxon>Cucujiformia</taxon>
        <taxon>Chrysomeloidea</taxon>
        <taxon>Cerambycidae</taxon>
        <taxon>Lepturinae</taxon>
        <taxon>Rhagiini</taxon>
        <taxon>Rhamnusium</taxon>
    </lineage>
</organism>
<dbReference type="EMBL" id="JANEYF010002135">
    <property type="protein sequence ID" value="KAJ8951037.1"/>
    <property type="molecule type" value="Genomic_DNA"/>
</dbReference>
<evidence type="ECO:0000313" key="1">
    <source>
        <dbReference type="EMBL" id="KAJ8951037.1"/>
    </source>
</evidence>
<proteinExistence type="predicted"/>